<dbReference type="Proteomes" id="UP000440978">
    <property type="component" value="Unassembled WGS sequence"/>
</dbReference>
<evidence type="ECO:0000256" key="2">
    <source>
        <dbReference type="ARBA" id="ARBA00012323"/>
    </source>
</evidence>
<dbReference type="GO" id="GO:0005737">
    <property type="term" value="C:cytoplasm"/>
    <property type="evidence" value="ECO:0007669"/>
    <property type="project" value="InterPro"/>
</dbReference>
<evidence type="ECO:0000256" key="5">
    <source>
        <dbReference type="ARBA" id="ARBA00022741"/>
    </source>
</evidence>
<dbReference type="EMBL" id="WNHB01000029">
    <property type="protein sequence ID" value="MTT33182.1"/>
    <property type="molecule type" value="Genomic_DNA"/>
</dbReference>
<sequence length="321" mass="34011">MMDMWNVGVDIGGTTIKLAFVTDDGLFVDKWEIPTNTSENGKHIAKDISYSIHTKIKENGHSLDHVRGIGLGAPGFIEMSTGFIYQAVNIGWKDYALKEELEHETGLPVIIDNDANIAAIGEMWLGAGKGSKDLLCVTLGTGVGGGVIAGGEVVHGITGMAGEIGHITVIPEGGSPCNCGKTGCLETVSSATGIRRLALEALNSRPSLGLLQTMYEENGDISTADIFNCAKEQDALSLRIVEKATFYLGFALANISMANNPEKIVIGGGVSRAGETLLEPVKRYFKQYALPRVYEATDIVIATLGNDAGILGAAWLAKNKL</sequence>
<evidence type="ECO:0000256" key="7">
    <source>
        <dbReference type="ARBA" id="ARBA00022840"/>
    </source>
</evidence>
<evidence type="ECO:0000256" key="6">
    <source>
        <dbReference type="ARBA" id="ARBA00022777"/>
    </source>
</evidence>
<dbReference type="Gene3D" id="3.30.420.40">
    <property type="match status" value="2"/>
</dbReference>
<dbReference type="PANTHER" id="PTHR18964:SF149">
    <property type="entry name" value="BIFUNCTIONAL UDP-N-ACETYLGLUCOSAMINE 2-EPIMERASE_N-ACETYLMANNOSAMINE KINASE"/>
    <property type="match status" value="1"/>
</dbReference>
<evidence type="ECO:0000256" key="3">
    <source>
        <dbReference type="ARBA" id="ARBA00014701"/>
    </source>
</evidence>
<dbReference type="RefSeq" id="WP_329602955.1">
    <property type="nucleotide sequence ID" value="NZ_WNHB01000029.1"/>
</dbReference>
<dbReference type="InterPro" id="IPR043129">
    <property type="entry name" value="ATPase_NBD"/>
</dbReference>
<keyword evidence="10" id="KW-1185">Reference proteome</keyword>
<dbReference type="PANTHER" id="PTHR18964">
    <property type="entry name" value="ROK (REPRESSOR, ORF, KINASE) FAMILY"/>
    <property type="match status" value="1"/>
</dbReference>
<dbReference type="InterPro" id="IPR049874">
    <property type="entry name" value="ROK_cs"/>
</dbReference>
<dbReference type="InterPro" id="IPR000600">
    <property type="entry name" value="ROK"/>
</dbReference>
<keyword evidence="5" id="KW-0547">Nucleotide-binding</keyword>
<dbReference type="EC" id="2.7.1.2" evidence="2"/>
<dbReference type="GO" id="GO:0006096">
    <property type="term" value="P:glycolytic process"/>
    <property type="evidence" value="ECO:0007669"/>
    <property type="project" value="InterPro"/>
</dbReference>
<evidence type="ECO:0000313" key="10">
    <source>
        <dbReference type="Proteomes" id="UP000440978"/>
    </source>
</evidence>
<gene>
    <name evidence="9" type="ORF">GMB86_14380</name>
</gene>
<protein>
    <recommendedName>
        <fullName evidence="3">Glucokinase</fullName>
        <ecNumber evidence="2">2.7.1.2</ecNumber>
    </recommendedName>
    <alternativeName>
        <fullName evidence="8">Glucose kinase</fullName>
    </alternativeName>
</protein>
<comment type="caution">
    <text evidence="9">The sequence shown here is derived from an EMBL/GenBank/DDBJ whole genome shotgun (WGS) entry which is preliminary data.</text>
</comment>
<reference evidence="9 10" key="1">
    <citation type="submission" date="2019-11" db="EMBL/GenBank/DDBJ databases">
        <title>Terrilactibacillus tamarindus sp. nov. BCM23-1 isolated from bark of Tamarindus indica.</title>
        <authorList>
            <person name="Kingkaew E."/>
            <person name="Tanasupawat S."/>
        </authorList>
    </citation>
    <scope>NUCLEOTIDE SEQUENCE [LARGE SCALE GENOMIC DNA]</scope>
    <source>
        <strain evidence="9 10">BCM23-1</strain>
    </source>
</reference>
<comment type="similarity">
    <text evidence="1">Belongs to the ROK (NagC/XylR) family.</text>
</comment>
<name>A0A6N8CSM1_9BACI</name>
<keyword evidence="6 9" id="KW-0418">Kinase</keyword>
<dbReference type="GO" id="GO:0005524">
    <property type="term" value="F:ATP binding"/>
    <property type="evidence" value="ECO:0007669"/>
    <property type="project" value="UniProtKB-KW"/>
</dbReference>
<organism evidence="9 10">
    <name type="scientific">Terrilactibacillus tamarindi</name>
    <dbReference type="NCBI Taxonomy" id="2599694"/>
    <lineage>
        <taxon>Bacteria</taxon>
        <taxon>Bacillati</taxon>
        <taxon>Bacillota</taxon>
        <taxon>Bacilli</taxon>
        <taxon>Bacillales</taxon>
        <taxon>Bacillaceae</taxon>
        <taxon>Terrilactibacillus</taxon>
    </lineage>
</organism>
<proteinExistence type="inferred from homology"/>
<evidence type="ECO:0000256" key="8">
    <source>
        <dbReference type="ARBA" id="ARBA00032386"/>
    </source>
</evidence>
<dbReference type="AlphaFoldDB" id="A0A6N8CSM1"/>
<keyword evidence="4 9" id="KW-0808">Transferase</keyword>
<dbReference type="Pfam" id="PF00480">
    <property type="entry name" value="ROK"/>
    <property type="match status" value="1"/>
</dbReference>
<accession>A0A6N8CSM1</accession>
<dbReference type="PROSITE" id="PS01125">
    <property type="entry name" value="ROK"/>
    <property type="match status" value="1"/>
</dbReference>
<dbReference type="GO" id="GO:0004340">
    <property type="term" value="F:glucokinase activity"/>
    <property type="evidence" value="ECO:0007669"/>
    <property type="project" value="UniProtKB-EC"/>
</dbReference>
<dbReference type="InterPro" id="IPR004654">
    <property type="entry name" value="ROK_glcA"/>
</dbReference>
<dbReference type="SUPFAM" id="SSF53067">
    <property type="entry name" value="Actin-like ATPase domain"/>
    <property type="match status" value="1"/>
</dbReference>
<evidence type="ECO:0000256" key="4">
    <source>
        <dbReference type="ARBA" id="ARBA00022679"/>
    </source>
</evidence>
<dbReference type="NCBIfam" id="TIGR00744">
    <property type="entry name" value="ROK_glcA_fam"/>
    <property type="match status" value="1"/>
</dbReference>
<keyword evidence="7" id="KW-0067">ATP-binding</keyword>
<evidence type="ECO:0000256" key="1">
    <source>
        <dbReference type="ARBA" id="ARBA00006479"/>
    </source>
</evidence>
<evidence type="ECO:0000313" key="9">
    <source>
        <dbReference type="EMBL" id="MTT33182.1"/>
    </source>
</evidence>